<dbReference type="Proteomes" id="UP000265080">
    <property type="component" value="Chromosome 19"/>
</dbReference>
<dbReference type="GO" id="GO:0120015">
    <property type="term" value="F:sterol transfer activity"/>
    <property type="evidence" value="ECO:0007669"/>
    <property type="project" value="UniProtKB-ARBA"/>
</dbReference>
<dbReference type="InterPro" id="IPR011993">
    <property type="entry name" value="PH-like_dom_sf"/>
</dbReference>
<evidence type="ECO:0000256" key="2">
    <source>
        <dbReference type="ARBA" id="ARBA00004514"/>
    </source>
</evidence>
<dbReference type="OMA" id="WEVIDDF"/>
<keyword evidence="12" id="KW-0472">Membrane</keyword>
<feature type="compositionally biased region" description="Polar residues" evidence="15">
    <location>
        <begin position="463"/>
        <end position="472"/>
    </location>
</feature>
<evidence type="ECO:0000256" key="11">
    <source>
        <dbReference type="ARBA" id="ARBA00023121"/>
    </source>
</evidence>
<dbReference type="GO" id="GO:0097038">
    <property type="term" value="C:perinuclear endoplasmic reticulum"/>
    <property type="evidence" value="ECO:0007669"/>
    <property type="project" value="TreeGrafter"/>
</dbReference>
<reference evidence="17" key="3">
    <citation type="submission" date="2025-09" db="UniProtKB">
        <authorList>
            <consortium name="Ensembl"/>
        </authorList>
    </citation>
    <scope>IDENTIFICATION</scope>
</reference>
<evidence type="ECO:0000259" key="16">
    <source>
        <dbReference type="PROSITE" id="PS50003"/>
    </source>
</evidence>
<dbReference type="Gene3D" id="3.30.70.3490">
    <property type="match status" value="1"/>
</dbReference>
<dbReference type="AlphaFoldDB" id="A0A3P8S2A4"/>
<keyword evidence="18" id="KW-1185">Reference proteome</keyword>
<name>A0A3P8S2A4_AMPPE</name>
<organism evidence="17 18">
    <name type="scientific">Amphiprion percula</name>
    <name type="common">Orange clownfish</name>
    <name type="synonym">Lutjanus percula</name>
    <dbReference type="NCBI Taxonomy" id="161767"/>
    <lineage>
        <taxon>Eukaryota</taxon>
        <taxon>Metazoa</taxon>
        <taxon>Chordata</taxon>
        <taxon>Craniata</taxon>
        <taxon>Vertebrata</taxon>
        <taxon>Euteleostomi</taxon>
        <taxon>Actinopterygii</taxon>
        <taxon>Neopterygii</taxon>
        <taxon>Teleostei</taxon>
        <taxon>Neoteleostei</taxon>
        <taxon>Acanthomorphata</taxon>
        <taxon>Ovalentaria</taxon>
        <taxon>Pomacentridae</taxon>
        <taxon>Amphiprion</taxon>
    </lineage>
</organism>
<dbReference type="FunFam" id="2.30.29.30:FF:000011">
    <property type="entry name" value="Oxysterol-binding protein"/>
    <property type="match status" value="1"/>
</dbReference>
<dbReference type="FunFam" id="2.40.160.120:FF:000001">
    <property type="entry name" value="Oxysterol-binding protein"/>
    <property type="match status" value="1"/>
</dbReference>
<accession>A0A3P8S2A4</accession>
<dbReference type="GO" id="GO:0015485">
    <property type="term" value="F:cholesterol binding"/>
    <property type="evidence" value="ECO:0007669"/>
    <property type="project" value="TreeGrafter"/>
</dbReference>
<dbReference type="GO" id="GO:0005789">
    <property type="term" value="C:endoplasmic reticulum membrane"/>
    <property type="evidence" value="ECO:0007669"/>
    <property type="project" value="UniProtKB-SubCell"/>
</dbReference>
<evidence type="ECO:0000256" key="4">
    <source>
        <dbReference type="ARBA" id="ARBA00008842"/>
    </source>
</evidence>
<evidence type="ECO:0000256" key="1">
    <source>
        <dbReference type="ARBA" id="ARBA00004236"/>
    </source>
</evidence>
<dbReference type="SUPFAM" id="SSF144000">
    <property type="entry name" value="Oxysterol-binding protein-like"/>
    <property type="match status" value="1"/>
</dbReference>
<evidence type="ECO:0000313" key="18">
    <source>
        <dbReference type="Proteomes" id="UP000265080"/>
    </source>
</evidence>
<dbReference type="GO" id="GO:0006699">
    <property type="term" value="P:bile acid biosynthetic process"/>
    <property type="evidence" value="ECO:0007669"/>
    <property type="project" value="UniProtKB-ARBA"/>
</dbReference>
<evidence type="ECO:0000256" key="15">
    <source>
        <dbReference type="SAM" id="MobiDB-lite"/>
    </source>
</evidence>
<feature type="region of interest" description="Disordered" evidence="15">
    <location>
        <begin position="429"/>
        <end position="484"/>
    </location>
</feature>
<comment type="similarity">
    <text evidence="4 13">Belongs to the OSBP family.</text>
</comment>
<dbReference type="InterPro" id="IPR001849">
    <property type="entry name" value="PH_domain"/>
</dbReference>
<keyword evidence="5 14" id="KW-0813">Transport</keyword>
<dbReference type="GO" id="GO:0005886">
    <property type="term" value="C:plasma membrane"/>
    <property type="evidence" value="ECO:0007669"/>
    <property type="project" value="UniProtKB-SubCell"/>
</dbReference>
<reference evidence="17" key="2">
    <citation type="submission" date="2025-08" db="UniProtKB">
        <authorList>
            <consortium name="Ensembl"/>
        </authorList>
    </citation>
    <scope>IDENTIFICATION</scope>
</reference>
<dbReference type="PROSITE" id="PS01013">
    <property type="entry name" value="OSBP"/>
    <property type="match status" value="1"/>
</dbReference>
<dbReference type="SUPFAM" id="SSF50729">
    <property type="entry name" value="PH domain-like"/>
    <property type="match status" value="1"/>
</dbReference>
<proteinExistence type="inferred from homology"/>
<protein>
    <recommendedName>
        <fullName evidence="14">Oxysterol-binding protein</fullName>
    </recommendedName>
</protein>
<keyword evidence="11" id="KW-0446">Lipid-binding</keyword>
<feature type="compositionally biased region" description="Low complexity" evidence="15">
    <location>
        <begin position="429"/>
        <end position="442"/>
    </location>
</feature>
<dbReference type="InterPro" id="IPR037239">
    <property type="entry name" value="OSBP_sf"/>
</dbReference>
<keyword evidence="8" id="KW-0597">Phosphoprotein</keyword>
<evidence type="ECO:0000313" key="17">
    <source>
        <dbReference type="Ensembl" id="ENSAPEP00000006993.1"/>
    </source>
</evidence>
<evidence type="ECO:0000256" key="13">
    <source>
        <dbReference type="RuleBase" id="RU003844"/>
    </source>
</evidence>
<evidence type="ECO:0000256" key="12">
    <source>
        <dbReference type="ARBA" id="ARBA00023136"/>
    </source>
</evidence>
<dbReference type="Gene3D" id="2.40.160.120">
    <property type="match status" value="1"/>
</dbReference>
<evidence type="ECO:0000256" key="5">
    <source>
        <dbReference type="ARBA" id="ARBA00022448"/>
    </source>
</evidence>
<dbReference type="Gene3D" id="2.30.29.30">
    <property type="entry name" value="Pleckstrin-homology domain (PH domain)/Phosphotyrosine-binding domain (PTB)"/>
    <property type="match status" value="1"/>
</dbReference>
<evidence type="ECO:0000256" key="7">
    <source>
        <dbReference type="ARBA" id="ARBA00022490"/>
    </source>
</evidence>
<evidence type="ECO:0000256" key="6">
    <source>
        <dbReference type="ARBA" id="ARBA00022475"/>
    </source>
</evidence>
<reference evidence="17 18" key="1">
    <citation type="submission" date="2018-03" db="EMBL/GenBank/DDBJ databases">
        <title>Finding Nemo's genes: A chromosome-scale reference assembly of the genome of the orange clownfish Amphiprion percula.</title>
        <authorList>
            <person name="Lehmann R."/>
        </authorList>
    </citation>
    <scope>NUCLEOTIDE SEQUENCE</scope>
</reference>
<keyword evidence="10 14" id="KW-0445">Lipid transport</keyword>
<evidence type="ECO:0000256" key="8">
    <source>
        <dbReference type="ARBA" id="ARBA00022553"/>
    </source>
</evidence>
<feature type="compositionally biased region" description="Polar residues" evidence="15">
    <location>
        <begin position="1"/>
        <end position="28"/>
    </location>
</feature>
<feature type="region of interest" description="Disordered" evidence="15">
    <location>
        <begin position="1"/>
        <end position="41"/>
    </location>
</feature>
<keyword evidence="9" id="KW-0256">Endoplasmic reticulum</keyword>
<dbReference type="FunFam" id="3.30.70.3490:FF:000002">
    <property type="entry name" value="Oxysterol-binding protein"/>
    <property type="match status" value="1"/>
</dbReference>
<keyword evidence="7" id="KW-0963">Cytoplasm</keyword>
<sequence length="858" mass="96428">MDSYGSSLDRSQSLASGLEKTSPTWNKPTHSRSSSTLSSRHSRQVIKDWEVVEDVQVEMHSGGEHPLEMTTPGICEGYLLKRRKWPLKGWHKRYFILETGILRYCKNQQDVFRGRVQGSLDVSLAVMSINKKSNRIDLDAGDILYHMKAKSHELFYIWVTKLQAHRLFKKNEAAHVQSGFLLSLSNNTVAGPAQRNGDLSPAVISDSAGASGVLPSANTAVNSKVSAWLQQSHDSDSCVQELNRCHLDLSELNRLIQRLQALEVGQAFTNGELQRIISIQNLSLEKPKKSKSGKMWGHSRTLSRVEALGMLSSSHLSSSAHLGASVPSIPDYVYSQLSPPTVVSPEGKKIQQDICAMSLRVLSSLKSVHETLSQERQKLQEAWESNNIHQSNTLAVPAAGRHSAHGPPSVADSAAEYFDASDDILCGSSSEMSEESGLSDGSTTNSEPEEGHVSATRKYRASISKTPNSVVPKSTGRRTKLPAHCPDNSHVGLMAILYNNIGKDLARVSMPAALNEPVNLLQRLCEELEYSDLLDTANNTPDPYQRMVYIAAFAISGYSTATFRNRYKPFNPVLGETFECIREDRGFRLISEQVCHHPPISACHADSDNFSFWQDQRWKNKFWGKSLEIVPTGMVNVTLPRYGDHYEWNKVVTCIHNVLSQQRYLEHYGEVTIQNLKNSVCTCKITFVKSRYWGSDTNKNEVQGTVLDQSGSVIHRFGGLWHEGIFCDTLPTPKCIWKPNPQPKDYLLYYGFSTFAMELNELTPDLKPLLPPTDSRLRPDQRMLEEGKVDEADIKKDEIEEYQRERRKELTKKGEDHVPRFFKKAKDACGRDVWLSNGTYWKLRENPGFANVENITLW</sequence>
<dbReference type="InterPro" id="IPR041680">
    <property type="entry name" value="PH_8"/>
</dbReference>
<dbReference type="PANTHER" id="PTHR10972">
    <property type="entry name" value="OXYSTEROL-BINDING PROTEIN-RELATED"/>
    <property type="match status" value="1"/>
</dbReference>
<dbReference type="GO" id="GO:0005829">
    <property type="term" value="C:cytosol"/>
    <property type="evidence" value="ECO:0007669"/>
    <property type="project" value="UniProtKB-SubCell"/>
</dbReference>
<dbReference type="GO" id="GO:0031965">
    <property type="term" value="C:nuclear membrane"/>
    <property type="evidence" value="ECO:0007669"/>
    <property type="project" value="TreeGrafter"/>
</dbReference>
<dbReference type="PROSITE" id="PS50003">
    <property type="entry name" value="PH_DOMAIN"/>
    <property type="match status" value="1"/>
</dbReference>
<dbReference type="SMART" id="SM00233">
    <property type="entry name" value="PH"/>
    <property type="match status" value="1"/>
</dbReference>
<dbReference type="Pfam" id="PF15409">
    <property type="entry name" value="PH_8"/>
    <property type="match status" value="1"/>
</dbReference>
<dbReference type="PANTHER" id="PTHR10972:SF146">
    <property type="entry name" value="OXYSTEROL-BINDING PROTEIN"/>
    <property type="match status" value="1"/>
</dbReference>
<feature type="domain" description="PH" evidence="16">
    <location>
        <begin position="72"/>
        <end position="167"/>
    </location>
</feature>
<dbReference type="Ensembl" id="ENSAPET00000007177.1">
    <property type="protein sequence ID" value="ENSAPEP00000006993.1"/>
    <property type="gene ID" value="ENSAPEG00000004960.1"/>
</dbReference>
<dbReference type="InterPro" id="IPR018494">
    <property type="entry name" value="Oxysterol-bd_CS"/>
</dbReference>
<comment type="subcellular location">
    <subcellularLocation>
        <location evidence="1">Cell membrane</location>
    </subcellularLocation>
    <subcellularLocation>
        <location evidence="2">Cytoplasm</location>
        <location evidence="2">Cytosol</location>
    </subcellularLocation>
    <subcellularLocation>
        <location evidence="3">Endoplasmic reticulum membrane</location>
    </subcellularLocation>
</comment>
<evidence type="ECO:0000256" key="3">
    <source>
        <dbReference type="ARBA" id="ARBA00004586"/>
    </source>
</evidence>
<evidence type="ECO:0000256" key="10">
    <source>
        <dbReference type="ARBA" id="ARBA00023055"/>
    </source>
</evidence>
<evidence type="ECO:0000256" key="14">
    <source>
        <dbReference type="RuleBase" id="RU003845"/>
    </source>
</evidence>
<dbReference type="GeneTree" id="ENSGT00940000157439"/>
<dbReference type="Pfam" id="PF01237">
    <property type="entry name" value="Oxysterol_BP"/>
    <property type="match status" value="1"/>
</dbReference>
<dbReference type="CDD" id="cd13287">
    <property type="entry name" value="PH_ORP3_ORP6_ORP7"/>
    <property type="match status" value="1"/>
</dbReference>
<keyword evidence="6" id="KW-1003">Cell membrane</keyword>
<evidence type="ECO:0000256" key="9">
    <source>
        <dbReference type="ARBA" id="ARBA00022824"/>
    </source>
</evidence>
<dbReference type="InterPro" id="IPR000648">
    <property type="entry name" value="Oxysterol-bd"/>
</dbReference>